<dbReference type="RefSeq" id="WP_229422388.1">
    <property type="nucleotide sequence ID" value="NZ_CP040017.1"/>
</dbReference>
<dbReference type="Pfam" id="PF05957">
    <property type="entry name" value="DUF883"/>
    <property type="match status" value="1"/>
</dbReference>
<proteinExistence type="predicted"/>
<reference evidence="3 4" key="1">
    <citation type="submission" date="2020-08" db="EMBL/GenBank/DDBJ databases">
        <title>Genomic Encyclopedia of Type Strains, Phase III (KMG-III): the genomes of soil and plant-associated and newly described type strains.</title>
        <authorList>
            <person name="Whitman W."/>
        </authorList>
    </citation>
    <scope>NUCLEOTIDE SEQUENCE [LARGE SCALE GENOMIC DNA]</scope>
    <source>
        <strain evidence="3 4">CECT 7753</strain>
    </source>
</reference>
<name>A0A7W5EDK1_9BURK</name>
<evidence type="ECO:0000313" key="4">
    <source>
        <dbReference type="Proteomes" id="UP000584325"/>
    </source>
</evidence>
<feature type="compositionally biased region" description="Basic and acidic residues" evidence="1">
    <location>
        <begin position="1"/>
        <end position="12"/>
    </location>
</feature>
<dbReference type="EMBL" id="JACHXS010000008">
    <property type="protein sequence ID" value="MBB3223334.1"/>
    <property type="molecule type" value="Genomic_DNA"/>
</dbReference>
<comment type="caution">
    <text evidence="3">The sequence shown here is derived from an EMBL/GenBank/DDBJ whole genome shotgun (WGS) entry which is preliminary data.</text>
</comment>
<gene>
    <name evidence="3" type="ORF">FHS02_004177</name>
</gene>
<evidence type="ECO:0000256" key="1">
    <source>
        <dbReference type="SAM" id="MobiDB-lite"/>
    </source>
</evidence>
<feature type="compositionally biased region" description="Polar residues" evidence="1">
    <location>
        <begin position="39"/>
        <end position="53"/>
    </location>
</feature>
<dbReference type="AlphaFoldDB" id="A0A7W5EDK1"/>
<feature type="region of interest" description="Disordered" evidence="1">
    <location>
        <begin position="1"/>
        <end position="75"/>
    </location>
</feature>
<sequence length="158" mass="17461">MDHFDPTRHPEPPKFGSQSNSQFGSQSNAQFGSQSNAQFGSQSNAQFGSQSNAHPDPRFDAQSNAQPDTPTPPIQHRLISDLQQVIDNAEDLLHCTDSARDGAYRAARDKLAQTLAAATEELQRIEDAQLERMIAATHEASIRHDDRTGEARLLRAFH</sequence>
<feature type="domain" description="DUF883" evidence="2">
    <location>
        <begin position="77"/>
        <end position="128"/>
    </location>
</feature>
<feature type="compositionally biased region" description="Low complexity" evidence="1">
    <location>
        <begin position="15"/>
        <end position="38"/>
    </location>
</feature>
<evidence type="ECO:0000259" key="2">
    <source>
        <dbReference type="Pfam" id="PF05957"/>
    </source>
</evidence>
<evidence type="ECO:0000313" key="3">
    <source>
        <dbReference type="EMBL" id="MBB3223334.1"/>
    </source>
</evidence>
<protein>
    <submittedName>
        <fullName evidence="3">ElaB/YqjD/DUF883 family membrane-anchored ribosome-binding protein</fullName>
    </submittedName>
</protein>
<accession>A0A7W5EDK1</accession>
<dbReference type="Proteomes" id="UP000584325">
    <property type="component" value="Unassembled WGS sequence"/>
</dbReference>
<organism evidence="3 4">
    <name type="scientific">Pseudoduganella umbonata</name>
    <dbReference type="NCBI Taxonomy" id="864828"/>
    <lineage>
        <taxon>Bacteria</taxon>
        <taxon>Pseudomonadati</taxon>
        <taxon>Pseudomonadota</taxon>
        <taxon>Betaproteobacteria</taxon>
        <taxon>Burkholderiales</taxon>
        <taxon>Oxalobacteraceae</taxon>
        <taxon>Telluria group</taxon>
        <taxon>Pseudoduganella</taxon>
    </lineage>
</organism>
<dbReference type="InterPro" id="IPR043604">
    <property type="entry name" value="DUF883_N"/>
</dbReference>